<protein>
    <submittedName>
        <fullName evidence="1">Uncharacterized protein</fullName>
    </submittedName>
</protein>
<organism evidence="1">
    <name type="scientific">Podoviridae sp. ctKzN3</name>
    <dbReference type="NCBI Taxonomy" id="2826553"/>
    <lineage>
        <taxon>Viruses</taxon>
        <taxon>Duplodnaviria</taxon>
        <taxon>Heunggongvirae</taxon>
        <taxon>Uroviricota</taxon>
        <taxon>Caudoviricetes</taxon>
    </lineage>
</organism>
<accession>A0A8S5NHC4</accession>
<sequence>MSQKSIYKIHKNPVVLLCNLYRTRVLVKMHKKQGC</sequence>
<reference evidence="1" key="1">
    <citation type="journal article" date="2021" name="Proc. Natl. Acad. Sci. U.S.A.">
        <title>A Catalog of Tens of Thousands of Viruses from Human Metagenomes Reveals Hidden Associations with Chronic Diseases.</title>
        <authorList>
            <person name="Tisza M.J."/>
            <person name="Buck C.B."/>
        </authorList>
    </citation>
    <scope>NUCLEOTIDE SEQUENCE</scope>
    <source>
        <strain evidence="1">CtKzN3</strain>
    </source>
</reference>
<evidence type="ECO:0000313" key="1">
    <source>
        <dbReference type="EMBL" id="DAD93600.1"/>
    </source>
</evidence>
<proteinExistence type="predicted"/>
<dbReference type="EMBL" id="BK015163">
    <property type="protein sequence ID" value="DAD93600.1"/>
    <property type="molecule type" value="Genomic_DNA"/>
</dbReference>
<name>A0A8S5NHC4_9CAUD</name>